<dbReference type="EMBL" id="SNRW01023257">
    <property type="protein sequence ID" value="KAA6363162.1"/>
    <property type="molecule type" value="Genomic_DNA"/>
</dbReference>
<accession>A0A5J4TZG4</accession>
<evidence type="ECO:0000313" key="5">
    <source>
        <dbReference type="Proteomes" id="UP000324800"/>
    </source>
</evidence>
<evidence type="ECO:0000259" key="3">
    <source>
        <dbReference type="Pfam" id="PF18018"/>
    </source>
</evidence>
<evidence type="ECO:0000313" key="4">
    <source>
        <dbReference type="EMBL" id="KAA6363162.1"/>
    </source>
</evidence>
<comment type="caution">
    <text evidence="4">The sequence shown here is derived from an EMBL/GenBank/DDBJ whole genome shotgun (WGS) entry which is preliminary data.</text>
</comment>
<reference evidence="4 5" key="1">
    <citation type="submission" date="2019-03" db="EMBL/GenBank/DDBJ databases">
        <title>Single cell metagenomics reveals metabolic interactions within the superorganism composed of flagellate Streblomastix strix and complex community of Bacteroidetes bacteria on its surface.</title>
        <authorList>
            <person name="Treitli S.C."/>
            <person name="Kolisko M."/>
            <person name="Husnik F."/>
            <person name="Keeling P."/>
            <person name="Hampl V."/>
        </authorList>
    </citation>
    <scope>NUCLEOTIDE SEQUENCE [LARGE SCALE GENOMIC DNA]</scope>
    <source>
        <strain evidence="4">ST1C</strain>
    </source>
</reference>
<dbReference type="GO" id="GO:0043625">
    <property type="term" value="C:delta DNA polymerase complex"/>
    <property type="evidence" value="ECO:0007669"/>
    <property type="project" value="TreeGrafter"/>
</dbReference>
<dbReference type="Pfam" id="PF18018">
    <property type="entry name" value="DNA_pol_D_N"/>
    <property type="match status" value="1"/>
</dbReference>
<keyword evidence="2" id="KW-0235">DNA replication</keyword>
<evidence type="ECO:0000256" key="2">
    <source>
        <dbReference type="ARBA" id="ARBA00022705"/>
    </source>
</evidence>
<dbReference type="OrthoDB" id="3763at2759"/>
<dbReference type="AlphaFoldDB" id="A0A5J4TZG4"/>
<dbReference type="PANTHER" id="PTHR10416:SF0">
    <property type="entry name" value="DNA POLYMERASE DELTA SUBUNIT 2"/>
    <property type="match status" value="1"/>
</dbReference>
<feature type="non-terminal residue" evidence="4">
    <location>
        <position position="174"/>
    </location>
</feature>
<comment type="similarity">
    <text evidence="1">Belongs to the DNA polymerase delta/II small subunit family.</text>
</comment>
<evidence type="ECO:0000256" key="1">
    <source>
        <dbReference type="ARBA" id="ARBA00006035"/>
    </source>
</evidence>
<gene>
    <name evidence="4" type="ORF">EZS28_041312</name>
</gene>
<dbReference type="Gene3D" id="2.40.50.430">
    <property type="match status" value="1"/>
</dbReference>
<sequence length="174" mass="19903">MEAERINIQSLDTEFFSVPFDLKTKYNELFVRRTTLILPLLRRIARNHWENGGAVRVIDKLIDVHGIPNSQIVAICGIIFKDSKKRPNAVKIFQRDRSLVKLYRGHEKFLDESDELYLEDIHSRVQLTGAISASSFVTGVPLTVLGRVEDRGLFNVIEYANMGIPPQKHQLTKS</sequence>
<organism evidence="4 5">
    <name type="scientific">Streblomastix strix</name>
    <dbReference type="NCBI Taxonomy" id="222440"/>
    <lineage>
        <taxon>Eukaryota</taxon>
        <taxon>Metamonada</taxon>
        <taxon>Preaxostyla</taxon>
        <taxon>Oxymonadida</taxon>
        <taxon>Streblomastigidae</taxon>
        <taxon>Streblomastix</taxon>
    </lineage>
</organism>
<protein>
    <recommendedName>
        <fullName evidence="3">DNA polymerase delta subunit OB-fold domain-containing protein</fullName>
    </recommendedName>
</protein>
<proteinExistence type="inferred from homology"/>
<dbReference type="InterPro" id="IPR024826">
    <property type="entry name" value="DNA_pol_delta/II_ssu"/>
</dbReference>
<dbReference type="PANTHER" id="PTHR10416">
    <property type="entry name" value="DNA POLYMERASE DELTA SUBUNIT 2"/>
    <property type="match status" value="1"/>
</dbReference>
<dbReference type="InterPro" id="IPR040663">
    <property type="entry name" value="DNA_pol_D_N"/>
</dbReference>
<dbReference type="GO" id="GO:0006271">
    <property type="term" value="P:DNA strand elongation involved in DNA replication"/>
    <property type="evidence" value="ECO:0007669"/>
    <property type="project" value="TreeGrafter"/>
</dbReference>
<name>A0A5J4TZG4_9EUKA</name>
<dbReference type="Proteomes" id="UP000324800">
    <property type="component" value="Unassembled WGS sequence"/>
</dbReference>
<feature type="domain" description="DNA polymerase delta subunit OB-fold" evidence="3">
    <location>
        <begin position="26"/>
        <end position="159"/>
    </location>
</feature>